<dbReference type="InterPro" id="IPR027370">
    <property type="entry name" value="Znf-RING_euk"/>
</dbReference>
<dbReference type="PANTHER" id="PTHR25462:SF306">
    <property type="entry name" value="TRIPARTITE MOTIF CONTAINING 9"/>
    <property type="match status" value="1"/>
</dbReference>
<keyword evidence="5" id="KW-0175">Coiled coil</keyword>
<dbReference type="Gene3D" id="3.30.40.10">
    <property type="entry name" value="Zinc/RING finger domain, C3HC4 (zinc finger)"/>
    <property type="match status" value="1"/>
</dbReference>
<evidence type="ECO:0000259" key="7">
    <source>
        <dbReference type="PROSITE" id="PS50089"/>
    </source>
</evidence>
<dbReference type="AlphaFoldDB" id="A0A6J0Y8G4"/>
<dbReference type="GO" id="GO:0008270">
    <property type="term" value="F:zinc ion binding"/>
    <property type="evidence" value="ECO:0007669"/>
    <property type="project" value="UniProtKB-KW"/>
</dbReference>
<dbReference type="PANTHER" id="PTHR25462">
    <property type="entry name" value="BONUS, ISOFORM C-RELATED"/>
    <property type="match status" value="1"/>
</dbReference>
<evidence type="ECO:0000256" key="6">
    <source>
        <dbReference type="SAM" id="MobiDB-lite"/>
    </source>
</evidence>
<proteinExistence type="predicted"/>
<reference evidence="10" key="2">
    <citation type="submission" date="2025-08" db="UniProtKB">
        <authorList>
            <consortium name="RefSeq"/>
        </authorList>
    </citation>
    <scope>IDENTIFICATION</scope>
    <source>
        <tissue evidence="10">Tongue muscle</tissue>
    </source>
</reference>
<sequence>MEALSAVLSCPVCMELFTPPVLLLSCSHNFCKQCLELVLVNQNCTHVNGQFCCPVCRKVIYLRGRGTDRLQRNILAENILEKFKEELETLRTKEQNQLAQTCEKHGETVNLMCLSDEEPICGICKLFGDHKSHPVAKISDAYAERKVNFAMDIQLVLKKSESTAQAVQDVKKLIRDLSTSAADTLAMIDAIGDSLLSRIKRRIATLKKQLESEQCSKLEKLQLVARELEAPLKLYQQMKMLLQHHANAVQFLREYKSLKGEMERLLEGTVSPPVPTKDTISIRRYFQELIRGIDITAFTLPETDQVPASMAGLQEAWQAGCAMQGGLSQQVLEDTSCKAVSGSVPKPNQEAELPRNPSHAYSPFSTSMSSVQGSEIGSRESTV</sequence>
<dbReference type="Proteomes" id="UP001652640">
    <property type="component" value="Chromosome 31"/>
</dbReference>
<reference evidence="9" key="1">
    <citation type="journal article" date="2022" name="J. Hered.">
        <title>A De Novo Chromosome-Level Genome Assembly of the White-Tailed Deer, Odocoileus Virginianus.</title>
        <authorList>
            <person name="London E.W."/>
            <person name="Roca A.L."/>
            <person name="Novakofski J.E."/>
            <person name="Mateus-Pinilla N.E."/>
        </authorList>
    </citation>
    <scope>NUCLEOTIDE SEQUENCE [LARGE SCALE GENOMIC DNA]</scope>
</reference>
<feature type="compositionally biased region" description="Polar residues" evidence="6">
    <location>
        <begin position="363"/>
        <end position="383"/>
    </location>
</feature>
<keyword evidence="9" id="KW-1185">Reference proteome</keyword>
<dbReference type="KEGG" id="ovr:110142670"/>
<feature type="domain" description="B box-type" evidence="8">
    <location>
        <begin position="97"/>
        <end position="138"/>
    </location>
</feature>
<feature type="region of interest" description="Disordered" evidence="6">
    <location>
        <begin position="339"/>
        <end position="383"/>
    </location>
</feature>
<organism evidence="9 10">
    <name type="scientific">Odocoileus virginianus</name>
    <name type="common">White-tailed deer</name>
    <dbReference type="NCBI Taxonomy" id="9874"/>
    <lineage>
        <taxon>Eukaryota</taxon>
        <taxon>Metazoa</taxon>
        <taxon>Chordata</taxon>
        <taxon>Craniata</taxon>
        <taxon>Vertebrata</taxon>
        <taxon>Euteleostomi</taxon>
        <taxon>Mammalia</taxon>
        <taxon>Eutheria</taxon>
        <taxon>Laurasiatheria</taxon>
        <taxon>Artiodactyla</taxon>
        <taxon>Ruminantia</taxon>
        <taxon>Pecora</taxon>
        <taxon>Cervidae</taxon>
        <taxon>Odocoileinae</taxon>
        <taxon>Odocoileus</taxon>
    </lineage>
</organism>
<accession>A0A6J0Y8G4</accession>
<keyword evidence="3" id="KW-0862">Zinc</keyword>
<dbReference type="GeneID" id="110142670"/>
<dbReference type="InterPro" id="IPR000315">
    <property type="entry name" value="Znf_B-box"/>
</dbReference>
<protein>
    <submittedName>
        <fullName evidence="10">Tripartite motif-containing protein 54</fullName>
    </submittedName>
</protein>
<dbReference type="SMART" id="SM00184">
    <property type="entry name" value="RING"/>
    <property type="match status" value="1"/>
</dbReference>
<dbReference type="GO" id="GO:0061630">
    <property type="term" value="F:ubiquitin protein ligase activity"/>
    <property type="evidence" value="ECO:0007669"/>
    <property type="project" value="TreeGrafter"/>
</dbReference>
<dbReference type="Pfam" id="PF00643">
    <property type="entry name" value="zf-B_box"/>
    <property type="match status" value="1"/>
</dbReference>
<keyword evidence="1" id="KW-0479">Metal-binding</keyword>
<evidence type="ECO:0000256" key="2">
    <source>
        <dbReference type="ARBA" id="ARBA00022771"/>
    </source>
</evidence>
<dbReference type="InterPro" id="IPR017907">
    <property type="entry name" value="Znf_RING_CS"/>
</dbReference>
<evidence type="ECO:0000313" key="10">
    <source>
        <dbReference type="RefSeq" id="XP_020757642.2"/>
    </source>
</evidence>
<dbReference type="SUPFAM" id="SSF57850">
    <property type="entry name" value="RING/U-box"/>
    <property type="match status" value="1"/>
</dbReference>
<dbReference type="Pfam" id="PF13445">
    <property type="entry name" value="zf-RING_UBOX"/>
    <property type="match status" value="1"/>
</dbReference>
<feature type="coiled-coil region" evidence="5">
    <location>
        <begin position="73"/>
        <end position="104"/>
    </location>
</feature>
<name>A0A6J0Y8G4_ODOVR</name>
<evidence type="ECO:0000256" key="1">
    <source>
        <dbReference type="ARBA" id="ARBA00022723"/>
    </source>
</evidence>
<dbReference type="SMART" id="SM00336">
    <property type="entry name" value="BBOX"/>
    <property type="match status" value="1"/>
</dbReference>
<dbReference type="RefSeq" id="XP_020757642.2">
    <property type="nucleotide sequence ID" value="XM_020901983.2"/>
</dbReference>
<evidence type="ECO:0000256" key="3">
    <source>
        <dbReference type="ARBA" id="ARBA00022833"/>
    </source>
</evidence>
<evidence type="ECO:0000259" key="8">
    <source>
        <dbReference type="PROSITE" id="PS50119"/>
    </source>
</evidence>
<evidence type="ECO:0000256" key="5">
    <source>
        <dbReference type="SAM" id="Coils"/>
    </source>
</evidence>
<dbReference type="OrthoDB" id="9049620at2759"/>
<evidence type="ECO:0000256" key="4">
    <source>
        <dbReference type="PROSITE-ProRule" id="PRU00024"/>
    </source>
</evidence>
<evidence type="ECO:0000313" key="9">
    <source>
        <dbReference type="Proteomes" id="UP001652640"/>
    </source>
</evidence>
<dbReference type="SUPFAM" id="SSF57845">
    <property type="entry name" value="B-box zinc-binding domain"/>
    <property type="match status" value="1"/>
</dbReference>
<dbReference type="InterPro" id="IPR047153">
    <property type="entry name" value="TRIM45/56/19-like"/>
</dbReference>
<dbReference type="PROSITE" id="PS00518">
    <property type="entry name" value="ZF_RING_1"/>
    <property type="match status" value="1"/>
</dbReference>
<dbReference type="InterPro" id="IPR001841">
    <property type="entry name" value="Znf_RING"/>
</dbReference>
<dbReference type="PROSITE" id="PS50089">
    <property type="entry name" value="ZF_RING_2"/>
    <property type="match status" value="1"/>
</dbReference>
<dbReference type="InterPro" id="IPR013083">
    <property type="entry name" value="Znf_RING/FYVE/PHD"/>
</dbReference>
<keyword evidence="2 4" id="KW-0863">Zinc-finger</keyword>
<gene>
    <name evidence="10" type="primary">LOC110142670</name>
</gene>
<dbReference type="PROSITE" id="PS50119">
    <property type="entry name" value="ZF_BBOX"/>
    <property type="match status" value="1"/>
</dbReference>
<dbReference type="InParanoid" id="A0A6J0Y8G4"/>
<feature type="domain" description="RING-type" evidence="7">
    <location>
        <begin position="10"/>
        <end position="57"/>
    </location>
</feature>
<dbReference type="Gene3D" id="3.30.160.60">
    <property type="entry name" value="Classic Zinc Finger"/>
    <property type="match status" value="1"/>
</dbReference>